<feature type="binding site" evidence="7">
    <location>
        <position position="98"/>
    </location>
    <ligand>
        <name>ATP</name>
        <dbReference type="ChEBI" id="CHEBI:30616"/>
    </ligand>
</feature>
<evidence type="ECO:0000256" key="4">
    <source>
        <dbReference type="ARBA" id="ARBA00022741"/>
    </source>
</evidence>
<evidence type="ECO:0000256" key="7">
    <source>
        <dbReference type="PROSITE-ProRule" id="PRU10141"/>
    </source>
</evidence>
<evidence type="ECO:0000256" key="1">
    <source>
        <dbReference type="ARBA" id="ARBA00012513"/>
    </source>
</evidence>
<accession>A0A7R9FRV5</accession>
<dbReference type="CDD" id="cd14019">
    <property type="entry name" value="STKc_Cdc7"/>
    <property type="match status" value="1"/>
</dbReference>
<feature type="domain" description="Protein kinase" evidence="9">
    <location>
        <begin position="68"/>
        <end position="489"/>
    </location>
</feature>
<evidence type="ECO:0000313" key="10">
    <source>
        <dbReference type="EMBL" id="CAD7252666.1"/>
    </source>
</evidence>
<keyword evidence="2 8" id="KW-0723">Serine/threonine-protein kinase</keyword>
<evidence type="ECO:0000256" key="3">
    <source>
        <dbReference type="ARBA" id="ARBA00022679"/>
    </source>
</evidence>
<dbReference type="SUPFAM" id="SSF56112">
    <property type="entry name" value="Protein kinase-like (PK-like)"/>
    <property type="match status" value="1"/>
</dbReference>
<dbReference type="GO" id="GO:0005634">
    <property type="term" value="C:nucleus"/>
    <property type="evidence" value="ECO:0007669"/>
    <property type="project" value="TreeGrafter"/>
</dbReference>
<dbReference type="PROSITE" id="PS50011">
    <property type="entry name" value="PROTEIN_KINASE_DOM"/>
    <property type="match status" value="1"/>
</dbReference>
<keyword evidence="5" id="KW-0418">Kinase</keyword>
<dbReference type="EMBL" id="LR904211">
    <property type="protein sequence ID" value="CAD7252666.1"/>
    <property type="molecule type" value="Genomic_DNA"/>
</dbReference>
<keyword evidence="3" id="KW-0808">Transferase</keyword>
<keyword evidence="11" id="KW-1185">Reference proteome</keyword>
<dbReference type="Pfam" id="PF00069">
    <property type="entry name" value="Pkinase"/>
    <property type="match status" value="2"/>
</dbReference>
<evidence type="ECO:0000259" key="9">
    <source>
        <dbReference type="PROSITE" id="PS50011"/>
    </source>
</evidence>
<dbReference type="GO" id="GO:0005524">
    <property type="term" value="F:ATP binding"/>
    <property type="evidence" value="ECO:0007669"/>
    <property type="project" value="UniProtKB-UniRule"/>
</dbReference>
<evidence type="ECO:0000256" key="2">
    <source>
        <dbReference type="ARBA" id="ARBA00022527"/>
    </source>
</evidence>
<dbReference type="PANTHER" id="PTHR44167">
    <property type="entry name" value="OVARIAN-SPECIFIC SERINE/THREONINE-PROTEIN KINASE LOK-RELATED"/>
    <property type="match status" value="1"/>
</dbReference>
<reference evidence="10" key="1">
    <citation type="submission" date="2020-11" db="EMBL/GenBank/DDBJ databases">
        <authorList>
            <person name="Tran Van P."/>
        </authorList>
    </citation>
    <scope>NUCLEOTIDE SEQUENCE</scope>
</reference>
<dbReference type="Gene3D" id="3.30.200.20">
    <property type="entry name" value="Phosphorylase Kinase, domain 1"/>
    <property type="match status" value="1"/>
</dbReference>
<gene>
    <name evidence="10" type="ORF">DSTB1V02_LOCUS12422</name>
</gene>
<evidence type="ECO:0000256" key="6">
    <source>
        <dbReference type="ARBA" id="ARBA00022840"/>
    </source>
</evidence>
<evidence type="ECO:0000256" key="5">
    <source>
        <dbReference type="ARBA" id="ARBA00022777"/>
    </source>
</evidence>
<dbReference type="Gene3D" id="1.10.510.10">
    <property type="entry name" value="Transferase(Phosphotransferase) domain 1"/>
    <property type="match status" value="2"/>
</dbReference>
<dbReference type="PROSITE" id="PS00108">
    <property type="entry name" value="PROTEIN_KINASE_ST"/>
    <property type="match status" value="1"/>
</dbReference>
<name>A0A7R9FRV5_9CRUS</name>
<keyword evidence="4 7" id="KW-0547">Nucleotide-binding</keyword>
<dbReference type="AlphaFoldDB" id="A0A7R9FRV5"/>
<dbReference type="GO" id="GO:0044773">
    <property type="term" value="P:mitotic DNA damage checkpoint signaling"/>
    <property type="evidence" value="ECO:0007669"/>
    <property type="project" value="TreeGrafter"/>
</dbReference>
<dbReference type="OrthoDB" id="10020333at2759"/>
<dbReference type="EC" id="2.7.11.1" evidence="1"/>
<sequence>MEITRPAPDRGSHLVGSSKVNNAITLKSALKKNLRITPTKEKKKPKGKSFQEEVNFLHLQFPSLLATFSISRRIGEGGFSNVYLAELRSNTKVQFAVKHIIPTSLPVRIEKEIICLNLLKGKQNVIELKHIIRSGPHILLVMPFIAHEKFTHYFMKMSVCEIQDYVKNLLMALKSVHELDIIHRDVKPANFLVDRWNRTYSLVDFGLAQLPPSLLKSKEENATSEKEQLKDACTADELKEDLESPSKQSSASLKQKANSRAALKSCTNVLEVSRAGEPDDRKGSPNQQLLPIVRTQRNLSGRPSGTKPSVNVKNSPCKCFFGPYVCDECTKKPVQYAYRAGTPGFRAPEVLMKCPFQTTAVDIWSVGVIFLSMLSRRYPFFKAPDDCTALAEIITLLGSQPVCDMADHCGKHLLLSEPVCPSDLKDVCLSLRHSVVEQLNDDSEVKEQRKPENRPNDIPDMAFDLLKKLLDPNPYTRITAAEALQHPFICDA</sequence>
<evidence type="ECO:0000256" key="8">
    <source>
        <dbReference type="RuleBase" id="RU000304"/>
    </source>
</evidence>
<keyword evidence="6 7" id="KW-0067">ATP-binding</keyword>
<dbReference type="Proteomes" id="UP000677054">
    <property type="component" value="Unassembled WGS sequence"/>
</dbReference>
<dbReference type="PANTHER" id="PTHR44167:SF23">
    <property type="entry name" value="CDC7 KINASE, ISOFORM A-RELATED"/>
    <property type="match status" value="1"/>
</dbReference>
<dbReference type="InterPro" id="IPR000719">
    <property type="entry name" value="Prot_kinase_dom"/>
</dbReference>
<dbReference type="SMART" id="SM00220">
    <property type="entry name" value="S_TKc"/>
    <property type="match status" value="1"/>
</dbReference>
<proteinExistence type="inferred from homology"/>
<dbReference type="EMBL" id="CAJPEV010004694">
    <property type="protein sequence ID" value="CAG0902173.1"/>
    <property type="molecule type" value="Genomic_DNA"/>
</dbReference>
<comment type="similarity">
    <text evidence="8">Belongs to the protein kinase superfamily.</text>
</comment>
<dbReference type="InterPro" id="IPR008271">
    <property type="entry name" value="Ser/Thr_kinase_AS"/>
</dbReference>
<dbReference type="PROSITE" id="PS00107">
    <property type="entry name" value="PROTEIN_KINASE_ATP"/>
    <property type="match status" value="1"/>
</dbReference>
<dbReference type="GO" id="GO:0004674">
    <property type="term" value="F:protein serine/threonine kinase activity"/>
    <property type="evidence" value="ECO:0007669"/>
    <property type="project" value="UniProtKB-KW"/>
</dbReference>
<organism evidence="10">
    <name type="scientific">Darwinula stevensoni</name>
    <dbReference type="NCBI Taxonomy" id="69355"/>
    <lineage>
        <taxon>Eukaryota</taxon>
        <taxon>Metazoa</taxon>
        <taxon>Ecdysozoa</taxon>
        <taxon>Arthropoda</taxon>
        <taxon>Crustacea</taxon>
        <taxon>Oligostraca</taxon>
        <taxon>Ostracoda</taxon>
        <taxon>Podocopa</taxon>
        <taxon>Podocopida</taxon>
        <taxon>Darwinulocopina</taxon>
        <taxon>Darwinuloidea</taxon>
        <taxon>Darwinulidae</taxon>
        <taxon>Darwinula</taxon>
    </lineage>
</organism>
<dbReference type="InterPro" id="IPR011009">
    <property type="entry name" value="Kinase-like_dom_sf"/>
</dbReference>
<dbReference type="InterPro" id="IPR017441">
    <property type="entry name" value="Protein_kinase_ATP_BS"/>
</dbReference>
<protein>
    <recommendedName>
        <fullName evidence="1">non-specific serine/threonine protein kinase</fullName>
        <ecNumber evidence="1">2.7.11.1</ecNumber>
    </recommendedName>
</protein>
<evidence type="ECO:0000313" key="11">
    <source>
        <dbReference type="Proteomes" id="UP000677054"/>
    </source>
</evidence>